<organism evidence="1 2">
    <name type="scientific">Candidatus Methylacidithermus pantelleriae</name>
    <dbReference type="NCBI Taxonomy" id="2744239"/>
    <lineage>
        <taxon>Bacteria</taxon>
        <taxon>Pseudomonadati</taxon>
        <taxon>Verrucomicrobiota</taxon>
        <taxon>Methylacidiphilae</taxon>
        <taxon>Methylacidiphilales</taxon>
        <taxon>Methylacidiphilaceae</taxon>
        <taxon>Candidatus Methylacidithermus</taxon>
    </lineage>
</organism>
<evidence type="ECO:0000313" key="2">
    <source>
        <dbReference type="Proteomes" id="UP000663859"/>
    </source>
</evidence>
<evidence type="ECO:0000313" key="1">
    <source>
        <dbReference type="EMBL" id="CAF0697322.1"/>
    </source>
</evidence>
<dbReference type="EMBL" id="CAJNOB010000014">
    <property type="protein sequence ID" value="CAF0697322.1"/>
    <property type="molecule type" value="Genomic_DNA"/>
</dbReference>
<keyword evidence="2" id="KW-1185">Reference proteome</keyword>
<comment type="caution">
    <text evidence="1">The sequence shown here is derived from an EMBL/GenBank/DDBJ whole genome shotgun (WGS) entry which is preliminary data.</text>
</comment>
<gene>
    <name evidence="1" type="ORF">MPNT_210046</name>
</gene>
<dbReference type="Proteomes" id="UP000663859">
    <property type="component" value="Unassembled WGS sequence"/>
</dbReference>
<accession>A0A8J2FPU0</accession>
<proteinExistence type="predicted"/>
<reference evidence="1" key="1">
    <citation type="submission" date="2021-02" db="EMBL/GenBank/DDBJ databases">
        <authorList>
            <person name="Cremers G."/>
            <person name="Picone N."/>
        </authorList>
    </citation>
    <scope>NUCLEOTIDE SEQUENCE</scope>
    <source>
        <strain evidence="1">PQ17</strain>
    </source>
</reference>
<name>A0A8J2FPU0_9BACT</name>
<dbReference type="AlphaFoldDB" id="A0A8J2FPU0"/>
<sequence>MTYRSKGSLLALAAIMSVGTWTLLSPIAWAEHRSPQSECCSSKATHCVHKNRRCYHEGSKRACYHKKGYCYHGSSSACCHR</sequence>
<protein>
    <submittedName>
        <fullName evidence="1">Uncharacterized protein</fullName>
    </submittedName>
</protein>